<dbReference type="EMBL" id="LAZR01020132">
    <property type="protein sequence ID" value="KKL90002.1"/>
    <property type="molecule type" value="Genomic_DNA"/>
</dbReference>
<comment type="caution">
    <text evidence="1">The sequence shown here is derived from an EMBL/GenBank/DDBJ whole genome shotgun (WGS) entry which is preliminary data.</text>
</comment>
<dbReference type="AlphaFoldDB" id="A0A0F9IS84"/>
<protein>
    <submittedName>
        <fullName evidence="1">Uncharacterized protein</fullName>
    </submittedName>
</protein>
<accession>A0A0F9IS84</accession>
<proteinExistence type="predicted"/>
<reference evidence="1" key="1">
    <citation type="journal article" date="2015" name="Nature">
        <title>Complex archaea that bridge the gap between prokaryotes and eukaryotes.</title>
        <authorList>
            <person name="Spang A."/>
            <person name="Saw J.H."/>
            <person name="Jorgensen S.L."/>
            <person name="Zaremba-Niedzwiedzka K."/>
            <person name="Martijn J."/>
            <person name="Lind A.E."/>
            <person name="van Eijk R."/>
            <person name="Schleper C."/>
            <person name="Guy L."/>
            <person name="Ettema T.J."/>
        </authorList>
    </citation>
    <scope>NUCLEOTIDE SEQUENCE</scope>
</reference>
<evidence type="ECO:0000313" key="1">
    <source>
        <dbReference type="EMBL" id="KKL90002.1"/>
    </source>
</evidence>
<organism evidence="1">
    <name type="scientific">marine sediment metagenome</name>
    <dbReference type="NCBI Taxonomy" id="412755"/>
    <lineage>
        <taxon>unclassified sequences</taxon>
        <taxon>metagenomes</taxon>
        <taxon>ecological metagenomes</taxon>
    </lineage>
</organism>
<sequence>MTTEGNTFSQLIDEAIQLTGRGPAARPRLIAYSRSSMREAQVKALFHKDRVEDILTADASPFIWTPPVTIRIVETVIFPNEVYPDFITPSRKQRLPSSLGDAFYYAAQNYYVFSGVAINDAIDISYFTYFSPLIYFATDKRPARFDLETLTWEYLDNDGIYVSSLSTTALEQAARDKVTNWLIFNWFELVLEGTLAKQFKIIKDERAVT</sequence>
<feature type="non-terminal residue" evidence="1">
    <location>
        <position position="209"/>
    </location>
</feature>
<gene>
    <name evidence="1" type="ORF">LCGC14_1909030</name>
</gene>
<name>A0A0F9IS84_9ZZZZ</name>